<dbReference type="GO" id="GO:0004640">
    <property type="term" value="F:phosphoribosylanthranilate isomerase activity"/>
    <property type="evidence" value="ECO:0007669"/>
    <property type="project" value="UniProtKB-UniRule"/>
</dbReference>
<dbReference type="AlphaFoldDB" id="A0A0X3BH91"/>
<accession>A0A0X3BH91</accession>
<feature type="domain" description="N-(5'phosphoribosyl) anthranilate isomerase (PRAI)" evidence="9">
    <location>
        <begin position="24"/>
        <end position="222"/>
    </location>
</feature>
<evidence type="ECO:0000256" key="6">
    <source>
        <dbReference type="ARBA" id="ARBA00023141"/>
    </source>
</evidence>
<dbReference type="PANTHER" id="PTHR42894:SF1">
    <property type="entry name" value="N-(5'-PHOSPHORIBOSYL)ANTHRANILATE ISOMERASE"/>
    <property type="match status" value="1"/>
</dbReference>
<dbReference type="EMBL" id="LT158599">
    <property type="protein sequence ID" value="CVK31527.1"/>
    <property type="molecule type" value="Genomic_DNA"/>
</dbReference>
<dbReference type="Pfam" id="PF00697">
    <property type="entry name" value="PRAI"/>
    <property type="match status" value="1"/>
</dbReference>
<dbReference type="InterPro" id="IPR013785">
    <property type="entry name" value="Aldolase_TIM"/>
</dbReference>
<dbReference type="SUPFAM" id="SSF51366">
    <property type="entry name" value="Ribulose-phoshate binding barrel"/>
    <property type="match status" value="1"/>
</dbReference>
<dbReference type="OrthoDB" id="27513at2157"/>
<dbReference type="HAMAP" id="MF_00135">
    <property type="entry name" value="PRAI"/>
    <property type="match status" value="1"/>
</dbReference>
<evidence type="ECO:0000256" key="2">
    <source>
        <dbReference type="ARBA" id="ARBA00004664"/>
    </source>
</evidence>
<dbReference type="InterPro" id="IPR011060">
    <property type="entry name" value="RibuloseP-bd_barrel"/>
</dbReference>
<evidence type="ECO:0000256" key="8">
    <source>
        <dbReference type="HAMAP-Rule" id="MF_00135"/>
    </source>
</evidence>
<evidence type="ECO:0000259" key="9">
    <source>
        <dbReference type="Pfam" id="PF00697"/>
    </source>
</evidence>
<dbReference type="CDD" id="cd00405">
    <property type="entry name" value="PRAI"/>
    <property type="match status" value="1"/>
</dbReference>
<comment type="pathway">
    <text evidence="2 8">Amino-acid biosynthesis; L-tryptophan biosynthesis; L-tryptophan from chorismate: step 3/5.</text>
</comment>
<evidence type="ECO:0000256" key="1">
    <source>
        <dbReference type="ARBA" id="ARBA00001164"/>
    </source>
</evidence>
<evidence type="ECO:0000313" key="10">
    <source>
        <dbReference type="EMBL" id="CVK31527.1"/>
    </source>
</evidence>
<dbReference type="KEGG" id="mema:MMAB1_0310"/>
<evidence type="ECO:0000256" key="7">
    <source>
        <dbReference type="ARBA" id="ARBA00023235"/>
    </source>
</evidence>
<evidence type="ECO:0000256" key="4">
    <source>
        <dbReference type="ARBA" id="ARBA00022605"/>
    </source>
</evidence>
<proteinExistence type="inferred from homology"/>
<dbReference type="Proteomes" id="UP000069850">
    <property type="component" value="Chromosome 1"/>
</dbReference>
<evidence type="ECO:0000256" key="5">
    <source>
        <dbReference type="ARBA" id="ARBA00022822"/>
    </source>
</evidence>
<dbReference type="EC" id="5.3.1.24" evidence="8"/>
<keyword evidence="4 8" id="KW-0028">Amino-acid biosynthesis</keyword>
<dbReference type="InterPro" id="IPR001240">
    <property type="entry name" value="PRAI_dom"/>
</dbReference>
<keyword evidence="7 8" id="KW-0413">Isomerase</keyword>
<comment type="similarity">
    <text evidence="3 8">Belongs to the TrpF family.</text>
</comment>
<reference evidence="10 11" key="1">
    <citation type="submission" date="2016-01" db="EMBL/GenBank/DDBJ databases">
        <authorList>
            <person name="Manzoor S."/>
        </authorList>
    </citation>
    <scope>NUCLEOTIDE SEQUENCE [LARGE SCALE GENOMIC DNA]</scope>
    <source>
        <strain evidence="10">Methanoculleus sp MAB1</strain>
    </source>
</reference>
<sequence>MLEHYRSGSILFCHNDREILMRIKFCGTTGLADMQCAVDAGCDALGFIMGVTHRSSDVVTPKEAAKMIRELPPFIEPVAVTHLQETEDLIRLVKDSRCTTLQIQDTIEPSEIDVIRNALPYLKIVKAVHVTDESAIAMGKRYEPYANALILDTRTSEKIGGTGIPHDWNISATIVATSAIPVILAGGLTPENVREAIRKVRPYGVDVHTGVKKDGVRNPERTLAFAREARCALPNSWNEG</sequence>
<organism evidence="10 11">
    <name type="scientific">Methanoculleus bourgensis</name>
    <dbReference type="NCBI Taxonomy" id="83986"/>
    <lineage>
        <taxon>Archaea</taxon>
        <taxon>Methanobacteriati</taxon>
        <taxon>Methanobacteriota</taxon>
        <taxon>Stenosarchaea group</taxon>
        <taxon>Methanomicrobia</taxon>
        <taxon>Methanomicrobiales</taxon>
        <taxon>Methanomicrobiaceae</taxon>
        <taxon>Methanoculleus</taxon>
    </lineage>
</organism>
<protein>
    <recommendedName>
        <fullName evidence="8">N-(5'-phosphoribosyl)anthranilate isomerase</fullName>
        <shortName evidence="8">PRAI</shortName>
        <ecNumber evidence="8">5.3.1.24</ecNumber>
    </recommendedName>
</protein>
<keyword evidence="6 8" id="KW-0057">Aromatic amino acid biosynthesis</keyword>
<dbReference type="Gene3D" id="3.20.20.70">
    <property type="entry name" value="Aldolase class I"/>
    <property type="match status" value="1"/>
</dbReference>
<evidence type="ECO:0000256" key="3">
    <source>
        <dbReference type="ARBA" id="ARBA00007571"/>
    </source>
</evidence>
<keyword evidence="5 8" id="KW-0822">Tryptophan biosynthesis</keyword>
<dbReference type="InterPro" id="IPR044643">
    <property type="entry name" value="TrpF_fam"/>
</dbReference>
<dbReference type="UniPathway" id="UPA00035">
    <property type="reaction ID" value="UER00042"/>
</dbReference>
<evidence type="ECO:0000313" key="11">
    <source>
        <dbReference type="Proteomes" id="UP000069850"/>
    </source>
</evidence>
<dbReference type="PANTHER" id="PTHR42894">
    <property type="entry name" value="N-(5'-PHOSPHORIBOSYL)ANTHRANILATE ISOMERASE"/>
    <property type="match status" value="1"/>
</dbReference>
<comment type="catalytic activity">
    <reaction evidence="1 8">
        <text>N-(5-phospho-beta-D-ribosyl)anthranilate = 1-(2-carboxyphenylamino)-1-deoxy-D-ribulose 5-phosphate</text>
        <dbReference type="Rhea" id="RHEA:21540"/>
        <dbReference type="ChEBI" id="CHEBI:18277"/>
        <dbReference type="ChEBI" id="CHEBI:58613"/>
        <dbReference type="EC" id="5.3.1.24"/>
    </reaction>
</comment>
<dbReference type="GO" id="GO:0000162">
    <property type="term" value="P:L-tryptophan biosynthetic process"/>
    <property type="evidence" value="ECO:0007669"/>
    <property type="project" value="UniProtKB-UniRule"/>
</dbReference>
<gene>
    <name evidence="8 10" type="primary">trpF</name>
    <name evidence="10" type="ORF">MMAB1_0310</name>
</gene>
<name>A0A0X3BH91_9EURY</name>